<name>A0A0D1L6L8_9MYCO</name>
<evidence type="ECO:0000313" key="2">
    <source>
        <dbReference type="Proteomes" id="UP000032221"/>
    </source>
</evidence>
<dbReference type="RefSeq" id="WP_043392326.1">
    <property type="nucleotide sequence ID" value="NZ_JXST01000016.1"/>
</dbReference>
<sequence>MKSSFARYRSVGHKLVTGFMEPEVLLVAGALDEAQRARSVAGAVAEIGVHHGKLFIGLNLLQRDDEKSVAIDIFGDQDLNIDGSGAGDLAKFTSNVDVWSSMNGVVIHQGDSTKLAPEVLLEEAGGPIRFFSVDGGHTEEIVYSDMQLAEATLADGGVVIADDVFNEFWPGVAVGTLKYLDDGAGLAPFAIGFNKVFFTQPEYCDYYQAELESAAHRSARMQHTTSVFAGHPVLLLGPVTAVDVLRRSETLRTVYHRTYRELVRGLQKVSGQGR</sequence>
<dbReference type="Gene3D" id="3.40.50.150">
    <property type="entry name" value="Vaccinia Virus protein VP39"/>
    <property type="match status" value="1"/>
</dbReference>
<reference evidence="1 2" key="1">
    <citation type="submission" date="2015-01" db="EMBL/GenBank/DDBJ databases">
        <title>Genome sequence of Mycobacterium llatzerense and Mycobacterium immunogenum recovered from brain abscess.</title>
        <authorList>
            <person name="Greninger A.L."/>
            <person name="Langelier C."/>
            <person name="Cunningham G."/>
            <person name="Chiu C.Y."/>
            <person name="Miller S."/>
        </authorList>
    </citation>
    <scope>NUCLEOTIDE SEQUENCE [LARGE SCALE GENOMIC DNA]</scope>
    <source>
        <strain evidence="1 2">CLUC14</strain>
    </source>
</reference>
<accession>A0A0D1L6L8</accession>
<dbReference type="EMBL" id="JXST01000016">
    <property type="protein sequence ID" value="KIU16535.1"/>
    <property type="molecule type" value="Genomic_DNA"/>
</dbReference>
<comment type="caution">
    <text evidence="1">The sequence shown here is derived from an EMBL/GenBank/DDBJ whole genome shotgun (WGS) entry which is preliminary data.</text>
</comment>
<dbReference type="OrthoDB" id="7192174at2"/>
<dbReference type="STRING" id="280871.TL10_12980"/>
<dbReference type="PATRIC" id="fig|280871.6.peg.2697"/>
<dbReference type="SUPFAM" id="SSF53335">
    <property type="entry name" value="S-adenosyl-L-methionine-dependent methyltransferases"/>
    <property type="match status" value="1"/>
</dbReference>
<keyword evidence="2" id="KW-1185">Reference proteome</keyword>
<dbReference type="AlphaFoldDB" id="A0A0D1L6L8"/>
<protein>
    <recommendedName>
        <fullName evidence="3">Class I SAM-dependent methyltransferase</fullName>
    </recommendedName>
</protein>
<proteinExistence type="predicted"/>
<organism evidence="1 2">
    <name type="scientific">Mycolicibacterium llatzerense</name>
    <dbReference type="NCBI Taxonomy" id="280871"/>
    <lineage>
        <taxon>Bacteria</taxon>
        <taxon>Bacillati</taxon>
        <taxon>Actinomycetota</taxon>
        <taxon>Actinomycetes</taxon>
        <taxon>Mycobacteriales</taxon>
        <taxon>Mycobacteriaceae</taxon>
        <taxon>Mycolicibacterium</taxon>
    </lineage>
</organism>
<dbReference type="InterPro" id="IPR029063">
    <property type="entry name" value="SAM-dependent_MTases_sf"/>
</dbReference>
<evidence type="ECO:0000313" key="1">
    <source>
        <dbReference type="EMBL" id="KIU16535.1"/>
    </source>
</evidence>
<dbReference type="Pfam" id="PF13578">
    <property type="entry name" value="Methyltransf_24"/>
    <property type="match status" value="1"/>
</dbReference>
<evidence type="ECO:0008006" key="3">
    <source>
        <dbReference type="Google" id="ProtNLM"/>
    </source>
</evidence>
<dbReference type="Proteomes" id="UP000032221">
    <property type="component" value="Unassembled WGS sequence"/>
</dbReference>
<gene>
    <name evidence="1" type="ORF">TL10_12980</name>
</gene>